<dbReference type="Gene3D" id="2.60.60.20">
    <property type="entry name" value="PLAT/LH2 domain"/>
    <property type="match status" value="1"/>
</dbReference>
<dbReference type="OrthoDB" id="2018869at2759"/>
<dbReference type="GeneID" id="841973"/>
<evidence type="ECO:0000259" key="2">
    <source>
        <dbReference type="Pfam" id="PF24938"/>
    </source>
</evidence>
<proteinExistence type="evidence at protein level"/>
<dbReference type="InParanoid" id="A0A1P8AVN8"/>
<sequence length="435" mass="48280">MWNLKGDSLSVSEVSSFPLHSLLLCAVWVWHFSCSDRNCARAATAMATESIFLKPVSFAWFTKNPLNQFHKRRQLSYRIRRFRFGVICSKSSDYQDFQSYARPLRLLPAEEVKVFRGNPSFTVSESRSLYKVKLQTSNLFGSGISDMNARVLICLIDEKGDSVLQTIPPNLSSLDPEVVENGESFRFQRGSLDEFSFEGPKLGKIRAFWIGLESGQWRVGRVSLWVVNPRGKETEAKTFCYRYDFEVDELLLGESSDLSMVELRPSRITELADSDQISSSSALNLDRTMVSNEESMEEYANLKLSLLLYDAVLILLGSLVFSFSLGENSAIAFFFGGTMGFLYLLLLQRSVDELQVPGSSSSENSNQILSGGLKIPVLSLALAIGLTVLAMRGHIGGEMTAFAVTPKEIVVGTLGFLVCKVAVILAAFKPLKDGP</sequence>
<evidence type="ECO:0000313" key="5">
    <source>
        <dbReference type="Proteomes" id="UP000006548"/>
    </source>
</evidence>
<feature type="transmembrane region" description="Helical" evidence="1">
    <location>
        <begin position="306"/>
        <end position="324"/>
    </location>
</feature>
<dbReference type="EMBL" id="CP002684">
    <property type="protein sequence ID" value="ANM60700.1"/>
    <property type="molecule type" value="Genomic_DNA"/>
</dbReference>
<evidence type="ECO:0007829" key="6">
    <source>
        <dbReference type="PeptideAtlas" id="A0A1P8AVN8"/>
    </source>
</evidence>
<reference evidence="5" key="2">
    <citation type="journal article" date="2017" name="Plant J.">
        <title>Araport11: a complete reannotation of the Arabidopsis thaliana reference genome.</title>
        <authorList>
            <person name="Cheng C.Y."/>
            <person name="Krishnakumar V."/>
            <person name="Chan A.P."/>
            <person name="Thibaud-Nissen F."/>
            <person name="Schobel S."/>
            <person name="Town C.D."/>
        </authorList>
    </citation>
    <scope>GENOME REANNOTATION</scope>
    <source>
        <strain evidence="5">cv. Columbia</strain>
    </source>
</reference>
<dbReference type="Proteomes" id="UP000006548">
    <property type="component" value="Chromosome 1"/>
</dbReference>
<reference evidence="4 5" key="1">
    <citation type="journal article" date="2000" name="Nature">
        <title>Sequence and analysis of chromosome 1 of the plant Arabidopsis thaliana.</title>
        <authorList>
            <person name="Theologis A."/>
            <person name="Ecker J.R."/>
            <person name="Palm C.J."/>
            <person name="Federspiel N.A."/>
            <person name="Kaul S."/>
            <person name="White O."/>
            <person name="Alonso J."/>
            <person name="Altafi H."/>
            <person name="Araujo R."/>
            <person name="Bowman C.L."/>
            <person name="Brooks S.Y."/>
            <person name="Buehler E."/>
            <person name="Chan A."/>
            <person name="Chao Q."/>
            <person name="Chen H."/>
            <person name="Cheuk R.F."/>
            <person name="Chin C.W."/>
            <person name="Chung M.K."/>
            <person name="Conn L."/>
            <person name="Conway A.B."/>
            <person name="Conway A.R."/>
            <person name="Creasy T.H."/>
            <person name="Dewar K."/>
            <person name="Dunn P."/>
            <person name="Etgu P."/>
            <person name="Feldblyum T.V."/>
            <person name="Feng J."/>
            <person name="Fong B."/>
            <person name="Fujii C.Y."/>
            <person name="Gill J.E."/>
            <person name="Goldsmith A.D."/>
            <person name="Haas B."/>
            <person name="Hansen N.F."/>
            <person name="Hughes B."/>
            <person name="Huizar L."/>
            <person name="Hunter J.L."/>
            <person name="Jenkins J."/>
            <person name="Johnson-Hopson C."/>
            <person name="Khan S."/>
            <person name="Khaykin E."/>
            <person name="Kim C.J."/>
            <person name="Koo H.L."/>
            <person name="Kremenetskaia I."/>
            <person name="Kurtz D.B."/>
            <person name="Kwan A."/>
            <person name="Lam B."/>
            <person name="Langin-Hooper S."/>
            <person name="Lee A."/>
            <person name="Lee J.M."/>
            <person name="Lenz C.A."/>
            <person name="Li J.H."/>
            <person name="Li Y."/>
            <person name="Lin X."/>
            <person name="Liu S.X."/>
            <person name="Liu Z.A."/>
            <person name="Luros J.S."/>
            <person name="Maiti R."/>
            <person name="Marziali A."/>
            <person name="Militscher J."/>
            <person name="Miranda M."/>
            <person name="Nguyen M."/>
            <person name="Nierman W.C."/>
            <person name="Osborne B.I."/>
            <person name="Pai G."/>
            <person name="Peterson J."/>
            <person name="Pham P.K."/>
            <person name="Rizzo M."/>
            <person name="Rooney T."/>
            <person name="Rowley D."/>
            <person name="Sakano H."/>
            <person name="Salzberg S.L."/>
            <person name="Schwartz J.R."/>
            <person name="Shinn P."/>
            <person name="Southwick A.M."/>
            <person name="Sun H."/>
            <person name="Tallon L.J."/>
            <person name="Tambunga G."/>
            <person name="Toriumi M.J."/>
            <person name="Town C.D."/>
            <person name="Utterback T."/>
            <person name="Van Aken S."/>
            <person name="Vaysberg M."/>
            <person name="Vysotskaia V.S."/>
            <person name="Walker M."/>
            <person name="Wu D."/>
            <person name="Yu G."/>
            <person name="Fraser C.M."/>
            <person name="Venter J.C."/>
            <person name="Davis R.W."/>
        </authorList>
    </citation>
    <scope>NUCLEOTIDE SEQUENCE [LARGE SCALE GENOMIC DNA]</scope>
    <source>
        <strain evidence="5">cv. Columbia</strain>
    </source>
</reference>
<dbReference type="InterPro" id="IPR036392">
    <property type="entry name" value="PLAT/LH2_dom_sf"/>
</dbReference>
<dbReference type="Araport" id="AT1G55280"/>
<dbReference type="InterPro" id="IPR056657">
    <property type="entry name" value="DUF7755"/>
</dbReference>
<keyword evidence="1" id="KW-0812">Transmembrane</keyword>
<feature type="transmembrane region" description="Helical" evidence="1">
    <location>
        <begin position="330"/>
        <end position="347"/>
    </location>
</feature>
<feature type="transmembrane region" description="Helical" evidence="1">
    <location>
        <begin position="368"/>
        <end position="389"/>
    </location>
</feature>
<evidence type="ECO:0000313" key="3">
    <source>
        <dbReference type="Araport" id="AT1G55280"/>
    </source>
</evidence>
<accession>A0A1P8AVN8</accession>
<dbReference type="PaxDb" id="3702-AT1G55280.1"/>
<keyword evidence="6 7" id="KW-1267">Proteomics identification</keyword>
<feature type="transmembrane region" description="Helical" evidence="1">
    <location>
        <begin position="409"/>
        <end position="428"/>
    </location>
</feature>
<dbReference type="AlphaFoldDB" id="A0A1P8AVN8"/>
<keyword evidence="1" id="KW-1133">Transmembrane helix</keyword>
<evidence type="ECO:0000256" key="1">
    <source>
        <dbReference type="SAM" id="Phobius"/>
    </source>
</evidence>
<evidence type="ECO:0007829" key="7">
    <source>
        <dbReference type="ProteomicsDB" id="A0A1P8AVN8"/>
    </source>
</evidence>
<dbReference type="Pfam" id="PF24938">
    <property type="entry name" value="DUF7755"/>
    <property type="match status" value="1"/>
</dbReference>
<organism evidence="4 5">
    <name type="scientific">Arabidopsis thaliana</name>
    <name type="common">Mouse-ear cress</name>
    <dbReference type="NCBI Taxonomy" id="3702"/>
    <lineage>
        <taxon>Eukaryota</taxon>
        <taxon>Viridiplantae</taxon>
        <taxon>Streptophyta</taxon>
        <taxon>Embryophyta</taxon>
        <taxon>Tracheophyta</taxon>
        <taxon>Spermatophyta</taxon>
        <taxon>Magnoliopsida</taxon>
        <taxon>eudicotyledons</taxon>
        <taxon>Gunneridae</taxon>
        <taxon>Pentapetalae</taxon>
        <taxon>rosids</taxon>
        <taxon>malvids</taxon>
        <taxon>Brassicales</taxon>
        <taxon>Brassicaceae</taxon>
        <taxon>Camelineae</taxon>
        <taxon>Arabidopsis</taxon>
    </lineage>
</organism>
<dbReference type="ProteomicsDB" id="203553"/>
<dbReference type="TAIR" id="AT1G55280"/>
<protein>
    <submittedName>
        <fullName evidence="4">Lipase/lipooxygenase, PLAT/LH2 family protein</fullName>
    </submittedName>
</protein>
<gene>
    <name evidence="3 4" type="ordered locus">At1g55280</name>
    <name evidence="4" type="ORF">F7A10.4</name>
    <name evidence="4" type="ORF">F7A10_4</name>
</gene>
<dbReference type="FunCoup" id="A0A1P8AVN8">
    <property type="interactions" value="362"/>
</dbReference>
<keyword evidence="1" id="KW-0472">Membrane</keyword>
<name>A0A1P8AVN8_ARATH</name>
<dbReference type="PANTHER" id="PTHR36330">
    <property type="entry name" value="LIPASE/LIPOOXYGENASE, PLAT/LH2 FAMILY PROTEIN"/>
    <property type="match status" value="1"/>
</dbReference>
<dbReference type="KEGG" id="ath:AT1G55280"/>
<feature type="domain" description="DUF7755" evidence="2">
    <location>
        <begin position="128"/>
        <end position="269"/>
    </location>
</feature>
<dbReference type="PANTHER" id="PTHR36330:SF2">
    <property type="entry name" value="LIPASE_LIPOOXYGENASE, PLAT_LH2 FAMILY PROTEIN"/>
    <property type="match status" value="1"/>
</dbReference>
<dbReference type="SUPFAM" id="SSF49723">
    <property type="entry name" value="Lipase/lipooxygenase domain (PLAT/LH2 domain)"/>
    <property type="match status" value="1"/>
</dbReference>
<evidence type="ECO:0000313" key="4">
    <source>
        <dbReference type="EMBL" id="ANM60700.1"/>
    </source>
</evidence>
<dbReference type="ExpressionAtlas" id="A0A1P8AVN8">
    <property type="expression patterns" value="baseline and differential"/>
</dbReference>
<keyword evidence="5" id="KW-1185">Reference proteome</keyword>